<gene>
    <name evidence="1" type="ORF">PMAYCL1PPCAC_24769</name>
</gene>
<name>A0AAN5D1C7_9BILA</name>
<accession>A0AAN5D1C7</accession>
<dbReference type="EMBL" id="BTRK01000005">
    <property type="protein sequence ID" value="GMR54574.1"/>
    <property type="molecule type" value="Genomic_DNA"/>
</dbReference>
<evidence type="ECO:0000313" key="1">
    <source>
        <dbReference type="EMBL" id="GMR54574.1"/>
    </source>
</evidence>
<organism evidence="1 2">
    <name type="scientific">Pristionchus mayeri</name>
    <dbReference type="NCBI Taxonomy" id="1317129"/>
    <lineage>
        <taxon>Eukaryota</taxon>
        <taxon>Metazoa</taxon>
        <taxon>Ecdysozoa</taxon>
        <taxon>Nematoda</taxon>
        <taxon>Chromadorea</taxon>
        <taxon>Rhabditida</taxon>
        <taxon>Rhabditina</taxon>
        <taxon>Diplogasteromorpha</taxon>
        <taxon>Diplogasteroidea</taxon>
        <taxon>Neodiplogasteridae</taxon>
        <taxon>Pristionchus</taxon>
    </lineage>
</organism>
<dbReference type="Gene3D" id="2.60.210.10">
    <property type="entry name" value="Apoptosis, Tumor Necrosis Factor Receptor Associated Protein 2, Chain A"/>
    <property type="match status" value="1"/>
</dbReference>
<feature type="non-terminal residue" evidence="1">
    <location>
        <position position="105"/>
    </location>
</feature>
<proteinExistence type="predicted"/>
<dbReference type="SUPFAM" id="SSF49599">
    <property type="entry name" value="TRAF domain-like"/>
    <property type="match status" value="1"/>
</dbReference>
<dbReference type="AlphaFoldDB" id="A0AAN5D1C7"/>
<feature type="non-terminal residue" evidence="1">
    <location>
        <position position="1"/>
    </location>
</feature>
<evidence type="ECO:0000313" key="2">
    <source>
        <dbReference type="Proteomes" id="UP001328107"/>
    </source>
</evidence>
<dbReference type="InterPro" id="IPR008974">
    <property type="entry name" value="TRAF-like"/>
</dbReference>
<dbReference type="Proteomes" id="UP001328107">
    <property type="component" value="Unassembled WGS sequence"/>
</dbReference>
<keyword evidence="2" id="KW-1185">Reference proteome</keyword>
<reference evidence="2" key="1">
    <citation type="submission" date="2022-10" db="EMBL/GenBank/DDBJ databases">
        <title>Genome assembly of Pristionchus species.</title>
        <authorList>
            <person name="Yoshida K."/>
            <person name="Sommer R.J."/>
        </authorList>
    </citation>
    <scope>NUCLEOTIDE SEQUENCE [LARGE SCALE GENOMIC DNA]</scope>
    <source>
        <strain evidence="2">RS5460</strain>
    </source>
</reference>
<sequence length="105" mass="11707">SCENSEWTVATLTCGQDKRGAWRCETDLEFIIHHQTTPFSSKHKMSFNNSKSVLVASNGIHTNGFVTPAQGYIINDKIIFEFRIIIISSEIPPISDPSKFSSNGM</sequence>
<protein>
    <submittedName>
        <fullName evidence="1">Uncharacterized protein</fullName>
    </submittedName>
</protein>
<comment type="caution">
    <text evidence="1">The sequence shown here is derived from an EMBL/GenBank/DDBJ whole genome shotgun (WGS) entry which is preliminary data.</text>
</comment>